<organism evidence="1">
    <name type="scientific">marine metagenome</name>
    <dbReference type="NCBI Taxonomy" id="408172"/>
    <lineage>
        <taxon>unclassified sequences</taxon>
        <taxon>metagenomes</taxon>
        <taxon>ecological metagenomes</taxon>
    </lineage>
</organism>
<reference evidence="1" key="1">
    <citation type="submission" date="2018-05" db="EMBL/GenBank/DDBJ databases">
        <authorList>
            <person name="Lanie J.A."/>
            <person name="Ng W.-L."/>
            <person name="Kazmierczak K.M."/>
            <person name="Andrzejewski T.M."/>
            <person name="Davidsen T.M."/>
            <person name="Wayne K.J."/>
            <person name="Tettelin H."/>
            <person name="Glass J.I."/>
            <person name="Rusch D."/>
            <person name="Podicherti R."/>
            <person name="Tsui H.-C.T."/>
            <person name="Winkler M.E."/>
        </authorList>
    </citation>
    <scope>NUCLEOTIDE SEQUENCE</scope>
</reference>
<name>A0A382AQN6_9ZZZZ</name>
<gene>
    <name evidence="1" type="ORF">METZ01_LOCUS156583</name>
</gene>
<proteinExistence type="predicted"/>
<evidence type="ECO:0000313" key="1">
    <source>
        <dbReference type="EMBL" id="SVB03729.1"/>
    </source>
</evidence>
<dbReference type="AlphaFoldDB" id="A0A382AQN6"/>
<dbReference type="EMBL" id="UINC01026382">
    <property type="protein sequence ID" value="SVB03729.1"/>
    <property type="molecule type" value="Genomic_DNA"/>
</dbReference>
<sequence>MKYLQSERVRSIQVFLYQEMSKGLYF</sequence>
<accession>A0A382AQN6</accession>
<protein>
    <submittedName>
        <fullName evidence="1">Uncharacterized protein</fullName>
    </submittedName>
</protein>